<dbReference type="AlphaFoldDB" id="A0A0D1CNZ9"/>
<evidence type="ECO:0000313" key="2">
    <source>
        <dbReference type="EMBL" id="KIS68378.1"/>
    </source>
</evidence>
<name>A0A0D1CNZ9_MYCMD</name>
<proteinExistence type="predicted"/>
<dbReference type="GeneID" id="23563915"/>
<evidence type="ECO:0000256" key="1">
    <source>
        <dbReference type="SAM" id="MobiDB-lite"/>
    </source>
</evidence>
<dbReference type="Proteomes" id="UP000000561">
    <property type="component" value="Chromosome 9"/>
</dbReference>
<evidence type="ECO:0000313" key="3">
    <source>
        <dbReference type="Proteomes" id="UP000000561"/>
    </source>
</evidence>
<dbReference type="KEGG" id="uma:UMAG_03472"/>
<accession>A0A0D1CNZ9</accession>
<dbReference type="EMBL" id="CM003148">
    <property type="protein sequence ID" value="KIS68378.1"/>
    <property type="molecule type" value="Genomic_DNA"/>
</dbReference>
<dbReference type="InParanoid" id="A0A0D1CNZ9"/>
<reference evidence="2 3" key="1">
    <citation type="journal article" date="2006" name="Nature">
        <title>Insights from the genome of the biotrophic fungal plant pathogen Ustilago maydis.</title>
        <authorList>
            <person name="Kamper J."/>
            <person name="Kahmann R."/>
            <person name="Bolker M."/>
            <person name="Ma L.J."/>
            <person name="Brefort T."/>
            <person name="Saville B.J."/>
            <person name="Banuett F."/>
            <person name="Kronstad J.W."/>
            <person name="Gold S.E."/>
            <person name="Muller O."/>
            <person name="Perlin M.H."/>
            <person name="Wosten H.A."/>
            <person name="de Vries R."/>
            <person name="Ruiz-Herrera J."/>
            <person name="Reynaga-Pena C.G."/>
            <person name="Snetselaar K."/>
            <person name="McCann M."/>
            <person name="Perez-Martin J."/>
            <person name="Feldbrugge M."/>
            <person name="Basse C.W."/>
            <person name="Steinberg G."/>
            <person name="Ibeas J.I."/>
            <person name="Holloman W."/>
            <person name="Guzman P."/>
            <person name="Farman M."/>
            <person name="Stajich J.E."/>
            <person name="Sentandreu R."/>
            <person name="Gonzalez-Prieto J.M."/>
            <person name="Kennell J.C."/>
            <person name="Molina L."/>
            <person name="Schirawski J."/>
            <person name="Mendoza-Mendoza A."/>
            <person name="Greilinger D."/>
            <person name="Munch K."/>
            <person name="Rossel N."/>
            <person name="Scherer M."/>
            <person name="Vranes M."/>
            <person name="Ladendorf O."/>
            <person name="Vincon V."/>
            <person name="Fuchs U."/>
            <person name="Sandrock B."/>
            <person name="Meng S."/>
            <person name="Ho E.C."/>
            <person name="Cahill M.J."/>
            <person name="Boyce K.J."/>
            <person name="Klose J."/>
            <person name="Klosterman S.J."/>
            <person name="Deelstra H.J."/>
            <person name="Ortiz-Castellanos L."/>
            <person name="Li W."/>
            <person name="Sanchez-Alonso P."/>
            <person name="Schreier P.H."/>
            <person name="Hauser-Hahn I."/>
            <person name="Vaupel M."/>
            <person name="Koopmann E."/>
            <person name="Friedrich G."/>
            <person name="Voss H."/>
            <person name="Schluter T."/>
            <person name="Margolis J."/>
            <person name="Platt D."/>
            <person name="Swimmer C."/>
            <person name="Gnirke A."/>
            <person name="Chen F."/>
            <person name="Vysotskaia V."/>
            <person name="Mannhaupt G."/>
            <person name="Guldener U."/>
            <person name="Munsterkotter M."/>
            <person name="Haase D."/>
            <person name="Oesterheld M."/>
            <person name="Mewes H.W."/>
            <person name="Mauceli E.W."/>
            <person name="DeCaprio D."/>
            <person name="Wade C.M."/>
            <person name="Butler J."/>
            <person name="Young S."/>
            <person name="Jaffe D.B."/>
            <person name="Calvo S."/>
            <person name="Nusbaum C."/>
            <person name="Galagan J."/>
            <person name="Birren B.W."/>
        </authorList>
    </citation>
    <scope>NUCLEOTIDE SEQUENCE [LARGE SCALE GENOMIC DNA]</scope>
    <source>
        <strain evidence="3">DSM 14603 / FGSC 9021 / UM521</strain>
    </source>
</reference>
<sequence length="174" mass="19952">MQAASGVRCGGMQQWSVNVDKDEVMMRQMKLDGRGDCGPQISGGYWKRDQRQRGVGGRQTERLNRKDRVRGYTDGHRSERSLAMLIGWVINRDPANGDGIEAEIEIKIEIEIEIVTVIVTRAVAGKDPRMERWMDGRLGEGREAGVRETNRNWQIHDSRFDQVHARVQPRQRQP</sequence>
<dbReference type="VEuPathDB" id="FungiDB:UMAG_03472"/>
<keyword evidence="3" id="KW-1185">Reference proteome</keyword>
<gene>
    <name evidence="2" type="ORF">UMAG_03472</name>
</gene>
<organism evidence="2 3">
    <name type="scientific">Mycosarcoma maydis</name>
    <name type="common">Corn smut fungus</name>
    <name type="synonym">Ustilago maydis</name>
    <dbReference type="NCBI Taxonomy" id="5270"/>
    <lineage>
        <taxon>Eukaryota</taxon>
        <taxon>Fungi</taxon>
        <taxon>Dikarya</taxon>
        <taxon>Basidiomycota</taxon>
        <taxon>Ustilaginomycotina</taxon>
        <taxon>Ustilaginomycetes</taxon>
        <taxon>Ustilaginales</taxon>
        <taxon>Ustilaginaceae</taxon>
        <taxon>Mycosarcoma</taxon>
    </lineage>
</organism>
<feature type="region of interest" description="Disordered" evidence="1">
    <location>
        <begin position="38"/>
        <end position="59"/>
    </location>
</feature>
<dbReference type="RefSeq" id="XP_011389928.1">
    <property type="nucleotide sequence ID" value="XM_011391626.1"/>
</dbReference>
<protein>
    <submittedName>
        <fullName evidence="2">Uncharacterized protein</fullName>
    </submittedName>
</protein>